<proteinExistence type="predicted"/>
<sequence>MNAICKRCKKQDLAKYMTGFKNFYFCDKCENKGIAEEMLKDFEKQTKGKMSEKERAYNLKSFEKMLEKQNERMFNFIESEDEEIL</sequence>
<dbReference type="RefSeq" id="WP_281749754.1">
    <property type="nucleotide sequence ID" value="NZ_AP026935.1"/>
</dbReference>
<name>A0ABM8BZH0_9MOLU</name>
<keyword evidence="2" id="KW-1185">Reference proteome</keyword>
<dbReference type="Proteomes" id="UP001163387">
    <property type="component" value="Plasmid pSHM_2"/>
</dbReference>
<protein>
    <submittedName>
        <fullName evidence="1">Uncharacterized protein</fullName>
    </submittedName>
</protein>
<evidence type="ECO:0000313" key="1">
    <source>
        <dbReference type="EMBL" id="BDT05233.1"/>
    </source>
</evidence>
<geneLocation type="plasmid" evidence="1 2">
    <name>pSHM_2</name>
</geneLocation>
<organism evidence="1 2">
    <name type="scientific">Spiroplasma ixodetis</name>
    <dbReference type="NCBI Taxonomy" id="2141"/>
    <lineage>
        <taxon>Bacteria</taxon>
        <taxon>Bacillati</taxon>
        <taxon>Mycoplasmatota</taxon>
        <taxon>Mollicutes</taxon>
        <taxon>Entomoplasmatales</taxon>
        <taxon>Spiroplasmataceae</taxon>
        <taxon>Spiroplasma</taxon>
    </lineage>
</organism>
<evidence type="ECO:0000313" key="2">
    <source>
        <dbReference type="Proteomes" id="UP001163387"/>
    </source>
</evidence>
<gene>
    <name evidence="1" type="ORF">SHM_28790</name>
</gene>
<reference evidence="1 2" key="1">
    <citation type="journal article" date="2022" name="Front. Microbiol.">
        <title>Male-killing mechanisms vary between Spiroplasma species.</title>
        <authorList>
            <person name="Arai H."/>
            <person name="Inoue M."/>
            <person name="Kageyama D."/>
        </authorList>
    </citation>
    <scope>NUCLEOTIDE SEQUENCE [LARGE SCALE GENOMIC DNA]</scope>
    <source>
        <strain evidence="2">sHm</strain>
        <plasmid evidence="1 2">pSHM_2</plasmid>
    </source>
</reference>
<accession>A0ABM8BZH0</accession>
<keyword evidence="1" id="KW-0614">Plasmid</keyword>
<dbReference type="EMBL" id="AP026935">
    <property type="protein sequence ID" value="BDT05233.1"/>
    <property type="molecule type" value="Genomic_DNA"/>
</dbReference>